<dbReference type="GO" id="GO:0007059">
    <property type="term" value="P:chromosome segregation"/>
    <property type="evidence" value="ECO:0007669"/>
    <property type="project" value="UniProtKB-UniRule"/>
</dbReference>
<dbReference type="InterPro" id="IPR023009">
    <property type="entry name" value="Tyrosine_recombinase_XerC/XerD"/>
</dbReference>
<dbReference type="Proteomes" id="UP000199771">
    <property type="component" value="Unassembled WGS sequence"/>
</dbReference>
<evidence type="ECO:0000313" key="12">
    <source>
        <dbReference type="EMBL" id="SFF51224.1"/>
    </source>
</evidence>
<dbReference type="PROSITE" id="PS51898">
    <property type="entry name" value="TYR_RECOMBINASE"/>
    <property type="match status" value="1"/>
</dbReference>
<protein>
    <recommendedName>
        <fullName evidence="9">Tyrosine recombinase XerC</fullName>
    </recommendedName>
</protein>
<dbReference type="PANTHER" id="PTHR30349:SF81">
    <property type="entry name" value="TYROSINE RECOMBINASE XERC"/>
    <property type="match status" value="1"/>
</dbReference>
<dbReference type="SUPFAM" id="SSF56349">
    <property type="entry name" value="DNA breaking-rejoining enzymes"/>
    <property type="match status" value="1"/>
</dbReference>
<accession>A0A1I2J9N3</accession>
<feature type="domain" description="Core-binding (CB)" evidence="11">
    <location>
        <begin position="15"/>
        <end position="101"/>
    </location>
</feature>
<name>A0A1I2J9N3_9GAMM</name>
<comment type="subcellular location">
    <subcellularLocation>
        <location evidence="1 9">Cytoplasm</location>
    </subcellularLocation>
</comment>
<dbReference type="PROSITE" id="PS51900">
    <property type="entry name" value="CB"/>
    <property type="match status" value="1"/>
</dbReference>
<keyword evidence="4 9" id="KW-0159">Chromosome partition</keyword>
<keyword evidence="3 9" id="KW-0132">Cell division</keyword>
<comment type="similarity">
    <text evidence="9">Belongs to the 'phage' integrase family. XerC subfamily.</text>
</comment>
<dbReference type="AlphaFoldDB" id="A0A1I2J9N3"/>
<evidence type="ECO:0000259" key="10">
    <source>
        <dbReference type="PROSITE" id="PS51898"/>
    </source>
</evidence>
<dbReference type="InterPro" id="IPR004107">
    <property type="entry name" value="Integrase_SAM-like_N"/>
</dbReference>
<feature type="active site" evidence="9">
    <location>
        <position position="185"/>
    </location>
</feature>
<dbReference type="GO" id="GO:0051301">
    <property type="term" value="P:cell division"/>
    <property type="evidence" value="ECO:0007669"/>
    <property type="project" value="UniProtKB-KW"/>
</dbReference>
<feature type="active site" evidence="9">
    <location>
        <position position="254"/>
    </location>
</feature>
<dbReference type="InterPro" id="IPR011010">
    <property type="entry name" value="DNA_brk_join_enz"/>
</dbReference>
<dbReference type="InterPro" id="IPR013762">
    <property type="entry name" value="Integrase-like_cat_sf"/>
</dbReference>
<keyword evidence="2 9" id="KW-0963">Cytoplasm</keyword>
<evidence type="ECO:0000256" key="5">
    <source>
        <dbReference type="ARBA" id="ARBA00022908"/>
    </source>
</evidence>
<dbReference type="Gene3D" id="1.10.443.10">
    <property type="entry name" value="Intergrase catalytic core"/>
    <property type="match status" value="1"/>
</dbReference>
<evidence type="ECO:0000256" key="6">
    <source>
        <dbReference type="ARBA" id="ARBA00023125"/>
    </source>
</evidence>
<proteinExistence type="inferred from homology"/>
<evidence type="ECO:0000256" key="9">
    <source>
        <dbReference type="HAMAP-Rule" id="MF_01808"/>
    </source>
</evidence>
<keyword evidence="6 9" id="KW-0238">DNA-binding</keyword>
<organism evidence="12 13">
    <name type="scientific">Fontimonas thermophila</name>
    <dbReference type="NCBI Taxonomy" id="1076937"/>
    <lineage>
        <taxon>Bacteria</taxon>
        <taxon>Pseudomonadati</taxon>
        <taxon>Pseudomonadota</taxon>
        <taxon>Gammaproteobacteria</taxon>
        <taxon>Nevskiales</taxon>
        <taxon>Nevskiaceae</taxon>
        <taxon>Fontimonas</taxon>
    </lineage>
</organism>
<feature type="domain" description="Tyr recombinase" evidence="10">
    <location>
        <begin position="122"/>
        <end position="302"/>
    </location>
</feature>
<evidence type="ECO:0000313" key="13">
    <source>
        <dbReference type="Proteomes" id="UP000199771"/>
    </source>
</evidence>
<dbReference type="GO" id="GO:0005737">
    <property type="term" value="C:cytoplasm"/>
    <property type="evidence" value="ECO:0007669"/>
    <property type="project" value="UniProtKB-SubCell"/>
</dbReference>
<keyword evidence="5 9" id="KW-0229">DNA integration</keyword>
<dbReference type="GO" id="GO:0009037">
    <property type="term" value="F:tyrosine-based site-specific recombinase activity"/>
    <property type="evidence" value="ECO:0007669"/>
    <property type="project" value="UniProtKB-UniRule"/>
</dbReference>
<keyword evidence="8 9" id="KW-0131">Cell cycle</keyword>
<dbReference type="PANTHER" id="PTHR30349">
    <property type="entry name" value="PHAGE INTEGRASE-RELATED"/>
    <property type="match status" value="1"/>
</dbReference>
<evidence type="ECO:0000256" key="7">
    <source>
        <dbReference type="ARBA" id="ARBA00023172"/>
    </source>
</evidence>
<evidence type="ECO:0000256" key="8">
    <source>
        <dbReference type="ARBA" id="ARBA00023306"/>
    </source>
</evidence>
<sequence length="316" mass="34954">MEHGGARDRAPAVPPALAALFQDYVEHLRHQKRYSAHTCAASARDLAAFGRYCARAGVQALTQIDLHLVRGFVAHRHRGGAQPATLQRALSTLRGFFRHQIREGRLQANPAQTVRAPRLRRKLPGVIDAERLNEALAYVPEDALTERDQAMVELFYSAGLRLAELHALDVGDVAGERAEITITGKGRKDRVVLIGRAARAALARWLALRPAYAKADEPALFVSARGSRLSRRAIGLRLRAWALKAGLGVHLHPHRLRHAFATHLLESSGDLRAVQELLGHAHLSTTQVYTQLDWKRLAAVYDQAHPRARRRQPAGG</sequence>
<evidence type="ECO:0000256" key="2">
    <source>
        <dbReference type="ARBA" id="ARBA00022490"/>
    </source>
</evidence>
<dbReference type="InterPro" id="IPR044068">
    <property type="entry name" value="CB"/>
</dbReference>
<keyword evidence="7 9" id="KW-0233">DNA recombination</keyword>
<evidence type="ECO:0000256" key="4">
    <source>
        <dbReference type="ARBA" id="ARBA00022829"/>
    </source>
</evidence>
<feature type="active site" evidence="9">
    <location>
        <position position="280"/>
    </location>
</feature>
<dbReference type="STRING" id="1076937.SAMN04488120_10685"/>
<comment type="subunit">
    <text evidence="9">Forms a cyclic heterotetrameric complex composed of two molecules of XerC and two molecules of XerD.</text>
</comment>
<keyword evidence="13" id="KW-1185">Reference proteome</keyword>
<dbReference type="Gene3D" id="1.10.150.130">
    <property type="match status" value="1"/>
</dbReference>
<dbReference type="InterPro" id="IPR010998">
    <property type="entry name" value="Integrase_recombinase_N"/>
</dbReference>
<dbReference type="Pfam" id="PF00589">
    <property type="entry name" value="Phage_integrase"/>
    <property type="match status" value="1"/>
</dbReference>
<dbReference type="GO" id="GO:0006313">
    <property type="term" value="P:DNA transposition"/>
    <property type="evidence" value="ECO:0007669"/>
    <property type="project" value="UniProtKB-UniRule"/>
</dbReference>
<evidence type="ECO:0000256" key="1">
    <source>
        <dbReference type="ARBA" id="ARBA00004496"/>
    </source>
</evidence>
<dbReference type="InterPro" id="IPR002104">
    <property type="entry name" value="Integrase_catalytic"/>
</dbReference>
<dbReference type="OrthoDB" id="9801717at2"/>
<dbReference type="HAMAP" id="MF_01808">
    <property type="entry name" value="Recomb_XerC_XerD"/>
    <property type="match status" value="1"/>
</dbReference>
<reference evidence="12 13" key="1">
    <citation type="submission" date="2016-10" db="EMBL/GenBank/DDBJ databases">
        <authorList>
            <person name="de Groot N.N."/>
        </authorList>
    </citation>
    <scope>NUCLEOTIDE SEQUENCE [LARGE SCALE GENOMIC DNA]</scope>
    <source>
        <strain evidence="12 13">DSM 23609</strain>
    </source>
</reference>
<feature type="active site" description="O-(3'-phospho-DNA)-tyrosine intermediate" evidence="9">
    <location>
        <position position="289"/>
    </location>
</feature>
<dbReference type="RefSeq" id="WP_091533515.1">
    <property type="nucleotide sequence ID" value="NZ_FOOC01000006.1"/>
</dbReference>
<evidence type="ECO:0000256" key="3">
    <source>
        <dbReference type="ARBA" id="ARBA00022618"/>
    </source>
</evidence>
<dbReference type="EMBL" id="FOOC01000006">
    <property type="protein sequence ID" value="SFF51224.1"/>
    <property type="molecule type" value="Genomic_DNA"/>
</dbReference>
<gene>
    <name evidence="9" type="primary">xerC</name>
    <name evidence="12" type="ORF">SAMN04488120_10685</name>
</gene>
<feature type="active site" evidence="9">
    <location>
        <position position="161"/>
    </location>
</feature>
<dbReference type="Pfam" id="PF02899">
    <property type="entry name" value="Phage_int_SAM_1"/>
    <property type="match status" value="1"/>
</dbReference>
<dbReference type="InterPro" id="IPR050090">
    <property type="entry name" value="Tyrosine_recombinase_XerCD"/>
</dbReference>
<evidence type="ECO:0000259" key="11">
    <source>
        <dbReference type="PROSITE" id="PS51900"/>
    </source>
</evidence>
<dbReference type="GO" id="GO:0003677">
    <property type="term" value="F:DNA binding"/>
    <property type="evidence" value="ECO:0007669"/>
    <property type="project" value="UniProtKB-UniRule"/>
</dbReference>
<comment type="function">
    <text evidence="9">Site-specific tyrosine recombinase, which acts by catalyzing the cutting and rejoining of the recombining DNA molecules. The XerC-XerD complex is essential to convert dimers of the bacterial chromosome into monomers to permit their segregation at cell division. It also contributes to the segregational stability of plasmids.</text>
</comment>
<feature type="active site" evidence="9">
    <location>
        <position position="257"/>
    </location>
</feature>